<name>A0A2T7PVS9_POMCA</name>
<dbReference type="Proteomes" id="UP000245119">
    <property type="component" value="Linkage Group LG1"/>
</dbReference>
<comment type="caution">
    <text evidence="3">The sequence shown here is derived from an EMBL/GenBank/DDBJ whole genome shotgun (WGS) entry which is preliminary data.</text>
</comment>
<gene>
    <name evidence="3" type="ORF">C0Q70_00115</name>
</gene>
<dbReference type="Pfam" id="PF15998">
    <property type="entry name" value="DUF4773"/>
    <property type="match status" value="1"/>
</dbReference>
<keyword evidence="4" id="KW-1185">Reference proteome</keyword>
<dbReference type="EMBL" id="PZQS01000001">
    <property type="protein sequence ID" value="PVD37521.1"/>
    <property type="molecule type" value="Genomic_DNA"/>
</dbReference>
<dbReference type="PANTHER" id="PTHR36299">
    <property type="entry name" value="AGAP008005-PA"/>
    <property type="match status" value="1"/>
</dbReference>
<evidence type="ECO:0000313" key="3">
    <source>
        <dbReference type="EMBL" id="PVD37521.1"/>
    </source>
</evidence>
<dbReference type="PANTHER" id="PTHR36299:SF2">
    <property type="entry name" value="DUF4773 DOMAIN-CONTAINING PROTEIN"/>
    <property type="match status" value="1"/>
</dbReference>
<feature type="chain" id="PRO_5015756087" description="DUF4773 domain-containing protein" evidence="1">
    <location>
        <begin position="20"/>
        <end position="257"/>
    </location>
</feature>
<reference evidence="3 4" key="1">
    <citation type="submission" date="2018-04" db="EMBL/GenBank/DDBJ databases">
        <title>The genome of golden apple snail Pomacea canaliculata provides insight into stress tolerance and invasive adaptation.</title>
        <authorList>
            <person name="Liu C."/>
            <person name="Liu B."/>
            <person name="Ren Y."/>
            <person name="Zhang Y."/>
            <person name="Wang H."/>
            <person name="Li S."/>
            <person name="Jiang F."/>
            <person name="Yin L."/>
            <person name="Zhang G."/>
            <person name="Qian W."/>
            <person name="Fan W."/>
        </authorList>
    </citation>
    <scope>NUCLEOTIDE SEQUENCE [LARGE SCALE GENOMIC DNA]</scope>
    <source>
        <strain evidence="3">SZHN2017</strain>
        <tissue evidence="3">Muscle</tissue>
    </source>
</reference>
<feature type="signal peptide" evidence="1">
    <location>
        <begin position="1"/>
        <end position="19"/>
    </location>
</feature>
<dbReference type="OrthoDB" id="5952164at2759"/>
<accession>A0A2T7PVS9</accession>
<evidence type="ECO:0000259" key="2">
    <source>
        <dbReference type="Pfam" id="PF15998"/>
    </source>
</evidence>
<evidence type="ECO:0000313" key="4">
    <source>
        <dbReference type="Proteomes" id="UP000245119"/>
    </source>
</evidence>
<dbReference type="InterPro" id="IPR031941">
    <property type="entry name" value="DUF4773"/>
</dbReference>
<dbReference type="AlphaFoldDB" id="A0A2T7PVS9"/>
<proteinExistence type="predicted"/>
<feature type="domain" description="DUF4773" evidence="2">
    <location>
        <begin position="74"/>
        <end position="188"/>
    </location>
</feature>
<protein>
    <recommendedName>
        <fullName evidence="2">DUF4773 domain-containing protein</fullName>
    </recommendedName>
</protein>
<keyword evidence="1" id="KW-0732">Signal</keyword>
<evidence type="ECO:0000256" key="1">
    <source>
        <dbReference type="SAM" id="SignalP"/>
    </source>
</evidence>
<organism evidence="3 4">
    <name type="scientific">Pomacea canaliculata</name>
    <name type="common">Golden apple snail</name>
    <dbReference type="NCBI Taxonomy" id="400727"/>
    <lineage>
        <taxon>Eukaryota</taxon>
        <taxon>Metazoa</taxon>
        <taxon>Spiralia</taxon>
        <taxon>Lophotrochozoa</taxon>
        <taxon>Mollusca</taxon>
        <taxon>Gastropoda</taxon>
        <taxon>Caenogastropoda</taxon>
        <taxon>Architaenioglossa</taxon>
        <taxon>Ampullarioidea</taxon>
        <taxon>Ampullariidae</taxon>
        <taxon>Pomacea</taxon>
    </lineage>
</organism>
<sequence length="257" mass="27910">MSLLVLLVVAVVAVFPSDAADGLDTDVLIDRLLDLQDGFLEGEEAAVMMDPEVWNVEDEGQTFQNPEIQASNGCQCGSGFMACSCCTHINIPKTSYKFDVCGNLSYDNVSTGVLLTLTVGGKTIFQRLITFNGPKEYCLSIPGVPLVKLCLDFCDLQLNGTYIRGCFYIRAILMGAEVLKVRLGCFQLRYSTQTLSEDVAPSVVKLLAGRQTTSRHGGWPVAARGANSYLQFRPDVSHDVTSLLMLVLRPARDAGAL</sequence>